<feature type="region of interest" description="Disordered" evidence="1">
    <location>
        <begin position="519"/>
        <end position="592"/>
    </location>
</feature>
<dbReference type="AlphaFoldDB" id="A0AAR5PLK2"/>
<keyword evidence="3" id="KW-1185">Reference proteome</keyword>
<protein>
    <submittedName>
        <fullName evidence="2">Uncharacterized protein</fullName>
    </submittedName>
</protein>
<reference evidence="2" key="2">
    <citation type="submission" date="2024-08" db="UniProtKB">
        <authorList>
            <consortium name="EnsemblMetazoa"/>
        </authorList>
    </citation>
    <scope>IDENTIFICATION</scope>
</reference>
<evidence type="ECO:0000313" key="3">
    <source>
        <dbReference type="Proteomes" id="UP000019118"/>
    </source>
</evidence>
<evidence type="ECO:0000313" key="2">
    <source>
        <dbReference type="EnsemblMetazoa" id="XP_019761918.1"/>
    </source>
</evidence>
<dbReference type="Proteomes" id="UP000019118">
    <property type="component" value="Unassembled WGS sequence"/>
</dbReference>
<reference evidence="3" key="1">
    <citation type="journal article" date="2013" name="Genome Biol.">
        <title>Draft genome of the mountain pine beetle, Dendroctonus ponderosae Hopkins, a major forest pest.</title>
        <authorList>
            <person name="Keeling C.I."/>
            <person name="Yuen M.M."/>
            <person name="Liao N.Y."/>
            <person name="Docking T.R."/>
            <person name="Chan S.K."/>
            <person name="Taylor G.A."/>
            <person name="Palmquist D.L."/>
            <person name="Jackman S.D."/>
            <person name="Nguyen A."/>
            <person name="Li M."/>
            <person name="Henderson H."/>
            <person name="Janes J.K."/>
            <person name="Zhao Y."/>
            <person name="Pandoh P."/>
            <person name="Moore R."/>
            <person name="Sperling F.A."/>
            <person name="Huber D.P."/>
            <person name="Birol I."/>
            <person name="Jones S.J."/>
            <person name="Bohlmann J."/>
        </authorList>
    </citation>
    <scope>NUCLEOTIDE SEQUENCE</scope>
</reference>
<feature type="region of interest" description="Disordered" evidence="1">
    <location>
        <begin position="145"/>
        <end position="164"/>
    </location>
</feature>
<feature type="compositionally biased region" description="Polar residues" evidence="1">
    <location>
        <begin position="145"/>
        <end position="163"/>
    </location>
</feature>
<accession>A0AAR5PLK2</accession>
<evidence type="ECO:0000256" key="1">
    <source>
        <dbReference type="SAM" id="MobiDB-lite"/>
    </source>
</evidence>
<dbReference type="EnsemblMetazoa" id="XM_019906359.1">
    <property type="protein sequence ID" value="XP_019761918.1"/>
    <property type="gene ID" value="LOC109538918"/>
</dbReference>
<proteinExistence type="predicted"/>
<name>A0AAR5PLK2_DENPD</name>
<feature type="region of interest" description="Disordered" evidence="1">
    <location>
        <begin position="347"/>
        <end position="367"/>
    </location>
</feature>
<sequence>MSSIPPPPFDPSTQYDYQGWYEMINSIVGFVTASTQLASTLRNSRSCFPESLSITELTRDDQCETQEVLNLMDFPCFLEELRETASERSATQAIYKPVFTDGPLIQFPWSQIANGEPNNEPRTMTLIDTEDFGDISHPQQDTLAVSKPSASTTVPPSDPSDQSFLDEYTDSEQTIDSANLQENFEEADHNQALSTGSKSFERLEDAEQISTIYDGRDAQPHMLEKLVLECEVEEVLLVQQSHSKHTRVIENKDEGVEATGVKCLSKGLKQLESKELEAEIIDNQECSTVLKDGELKAENLDNYLEISTMGQNVADAGKPKPTEIQNNENAGKSEQIKYLECSEEPTETAPLFEKKGDEEEAANAPENPLGMELEKSCLDTVDKTPALNDADDLDLEISSIRNLLLILDETEDVDGKLNKEFEAVKKALDFKNQLIRRFKEKCAVRLVGPNSDKRPGLSSFDCEAVKTDQIIKPDNDETITKEANSKRIKATKKEICIGKVDHITKNIANVPCRAMGCKQKKEKADLNNAQTKPTRLSKIAPMKEAVSDQKPTGKKPLSADMVKSGNHQPTRPSSTRKQHQTSDQAKVISPTRADRLRPMKNPAEVKSCLKSGMSSASRAQKTCIIREPPTFSKKPAGVSGSTDMQSLKKWLPIRDTTLKMTAAQNVKKAAEMLKNAEEKVLKPTSQIKLQVMSAIAKPASSATGNR</sequence>
<organism evidence="2 3">
    <name type="scientific">Dendroctonus ponderosae</name>
    <name type="common">Mountain pine beetle</name>
    <dbReference type="NCBI Taxonomy" id="77166"/>
    <lineage>
        <taxon>Eukaryota</taxon>
        <taxon>Metazoa</taxon>
        <taxon>Ecdysozoa</taxon>
        <taxon>Arthropoda</taxon>
        <taxon>Hexapoda</taxon>
        <taxon>Insecta</taxon>
        <taxon>Pterygota</taxon>
        <taxon>Neoptera</taxon>
        <taxon>Endopterygota</taxon>
        <taxon>Coleoptera</taxon>
        <taxon>Polyphaga</taxon>
        <taxon>Cucujiformia</taxon>
        <taxon>Curculionidae</taxon>
        <taxon>Scolytinae</taxon>
        <taxon>Dendroctonus</taxon>
    </lineage>
</organism>